<evidence type="ECO:0000256" key="1">
    <source>
        <dbReference type="SAM" id="SignalP"/>
    </source>
</evidence>
<dbReference type="NCBIfam" id="TIGR00266">
    <property type="entry name" value="TIGR00266 family protein"/>
    <property type="match status" value="1"/>
</dbReference>
<proteinExistence type="predicted"/>
<dbReference type="SUPFAM" id="SSF51219">
    <property type="entry name" value="TRAP-like"/>
    <property type="match status" value="1"/>
</dbReference>
<organism evidence="2">
    <name type="scientific">Trichodesmium erythraeum (strain IMS101)</name>
    <dbReference type="NCBI Taxonomy" id="203124"/>
    <lineage>
        <taxon>Bacteria</taxon>
        <taxon>Bacillati</taxon>
        <taxon>Cyanobacteriota</taxon>
        <taxon>Cyanophyceae</taxon>
        <taxon>Oscillatoriophycideae</taxon>
        <taxon>Oscillatoriales</taxon>
        <taxon>Microcoleaceae</taxon>
        <taxon>Trichodesmium</taxon>
    </lineage>
</organism>
<sequence length="233" mass="25479">MWLYIRNYYCVLTVKYKIRYKPAFAAIFVTLYPGDSIIAEPGAMTSMDGRLSMKTKLSGGFFSALLRKFLGGESLFVNVFENKTSQPLNVTLTQSIIGDIDCLELTGNEICFQPGAYIASSPKIKLGVRWAGFASWFMGEGLFKLKVSGQGQVFFGAYGGLSKQDIAGEFIVDNSHLVAYSPNIKMSIGLSGGLISSLTSGEGFVNRLKGNGVIYLQSRSIEGLVQFLKPKVR</sequence>
<dbReference type="Pfam" id="PF01987">
    <property type="entry name" value="AIM24"/>
    <property type="match status" value="1"/>
</dbReference>
<keyword evidence="1" id="KW-0732">Signal</keyword>
<dbReference type="KEGG" id="ter:Tery_0505"/>
<name>Q118W4_TRIEI</name>
<dbReference type="STRING" id="203124.Tery_0505"/>
<dbReference type="InterPro" id="IPR016031">
    <property type="entry name" value="Trp_RNA-bd_attenuator-like_dom"/>
</dbReference>
<dbReference type="HOGENOM" id="CLU_040551_4_1_3"/>
<evidence type="ECO:0008006" key="3">
    <source>
        <dbReference type="Google" id="ProtNLM"/>
    </source>
</evidence>
<dbReference type="InterPro" id="IPR036983">
    <property type="entry name" value="AIM24_sf"/>
</dbReference>
<feature type="chain" id="PRO_5004179957" description="TIGR00266 family protein" evidence="1">
    <location>
        <begin position="26"/>
        <end position="233"/>
    </location>
</feature>
<dbReference type="PANTHER" id="PTHR43657">
    <property type="entry name" value="TRYPTOPHAN RNA-BINDING ATTENUATOR PROTEIN-LIKE PROTEIN"/>
    <property type="match status" value="1"/>
</dbReference>
<dbReference type="Gene3D" id="3.60.160.10">
    <property type="entry name" value="Mitochondrial biogenesis AIM24"/>
    <property type="match status" value="1"/>
</dbReference>
<feature type="signal peptide" evidence="1">
    <location>
        <begin position="1"/>
        <end position="25"/>
    </location>
</feature>
<protein>
    <recommendedName>
        <fullName evidence="3">TIGR00266 family protein</fullName>
    </recommendedName>
</protein>
<dbReference type="PANTHER" id="PTHR43657:SF1">
    <property type="entry name" value="ALTERED INHERITANCE OF MITOCHONDRIA PROTEIN 24, MITOCHONDRIAL"/>
    <property type="match status" value="1"/>
</dbReference>
<dbReference type="InterPro" id="IPR002838">
    <property type="entry name" value="AIM24"/>
</dbReference>
<accession>Q118W4</accession>
<reference evidence="2" key="1">
    <citation type="submission" date="2006-06" db="EMBL/GenBank/DDBJ databases">
        <title>Complete sequence of Trichodesmium erythraeum IMS101.</title>
        <authorList>
            <consortium name="US DOE Joint Genome Institute"/>
            <person name="Copeland A."/>
            <person name="Lucas S."/>
            <person name="Lapidus A."/>
            <person name="Barry K."/>
            <person name="Detter J.C."/>
            <person name="Glavina del Rio T."/>
            <person name="Hammon N."/>
            <person name="Israni S."/>
            <person name="Dalin E."/>
            <person name="Tice H."/>
            <person name="Pitluck S."/>
            <person name="Kiss H."/>
            <person name="Munk A.C."/>
            <person name="Brettin T."/>
            <person name="Bruce D."/>
            <person name="Han C."/>
            <person name="Tapia R."/>
            <person name="Gilna P."/>
            <person name="Schmutz J."/>
            <person name="Larimer F."/>
            <person name="Land M."/>
            <person name="Hauser L."/>
            <person name="Kyrpides N."/>
            <person name="Kim E."/>
            <person name="Richardson P."/>
        </authorList>
    </citation>
    <scope>NUCLEOTIDE SEQUENCE [LARGE SCALE GENOMIC DNA]</scope>
    <source>
        <strain evidence="2">IMS101</strain>
    </source>
</reference>
<dbReference type="AlphaFoldDB" id="Q118W4"/>
<evidence type="ECO:0000313" key="2">
    <source>
        <dbReference type="EMBL" id="ABG49960.1"/>
    </source>
</evidence>
<gene>
    <name evidence="2" type="ordered locus">Tery_0505</name>
</gene>
<dbReference type="EMBL" id="CP000393">
    <property type="protein sequence ID" value="ABG49960.1"/>
    <property type="molecule type" value="Genomic_DNA"/>
</dbReference>
<dbReference type="eggNOG" id="COG2013">
    <property type="taxonomic scope" value="Bacteria"/>
</dbReference>